<keyword evidence="6" id="KW-1185">Reference proteome</keyword>
<keyword evidence="5" id="KW-0614">Plasmid</keyword>
<proteinExistence type="inferred from homology"/>
<evidence type="ECO:0000259" key="4">
    <source>
        <dbReference type="Pfam" id="PF00582"/>
    </source>
</evidence>
<dbReference type="CDD" id="cd00293">
    <property type="entry name" value="USP-like"/>
    <property type="match status" value="1"/>
</dbReference>
<dbReference type="KEGG" id="gfu:KM031_16770"/>
<comment type="similarity">
    <text evidence="1">Belongs to the universal stress protein A family.</text>
</comment>
<protein>
    <submittedName>
        <fullName evidence="5">Universal stress protein</fullName>
    </submittedName>
</protein>
<geneLocation type="plasmid" evidence="5 6">
    <name>p1</name>
</geneLocation>
<evidence type="ECO:0000313" key="6">
    <source>
        <dbReference type="Proteomes" id="UP000679352"/>
    </source>
</evidence>
<dbReference type="PRINTS" id="PR01438">
    <property type="entry name" value="UNVRSLSTRESS"/>
</dbReference>
<accession>A0A975PAV9</accession>
<sequence length="163" mass="18538">MLKHIRTILYATDLSNTSAYAFRYAACLSKALDARLHILHAVEPMSEEARMTLTAFITDPTAREDALRRRMETARRLLDERQETFWAQMTPEEMVLRDQVDEIEVIEGFAAEAILRRAESLPADMILMGSHAHGISHTFLGTVAKRVLRRARVPTLIVPYATD</sequence>
<dbReference type="InterPro" id="IPR006015">
    <property type="entry name" value="Universal_stress_UspA"/>
</dbReference>
<feature type="domain" description="UspA" evidence="4">
    <location>
        <begin position="5"/>
        <end position="159"/>
    </location>
</feature>
<evidence type="ECO:0000313" key="5">
    <source>
        <dbReference type="EMBL" id="QWK92358.1"/>
    </source>
</evidence>
<dbReference type="Gene3D" id="3.40.50.620">
    <property type="entry name" value="HUPs"/>
    <property type="match status" value="1"/>
</dbReference>
<keyword evidence="2" id="KW-0547">Nucleotide-binding</keyword>
<gene>
    <name evidence="5" type="ORF">KM031_16770</name>
</gene>
<dbReference type="Pfam" id="PF00582">
    <property type="entry name" value="Usp"/>
    <property type="match status" value="1"/>
</dbReference>
<dbReference type="PANTHER" id="PTHR46268">
    <property type="entry name" value="STRESS RESPONSE PROTEIN NHAX"/>
    <property type="match status" value="1"/>
</dbReference>
<dbReference type="InterPro" id="IPR014729">
    <property type="entry name" value="Rossmann-like_a/b/a_fold"/>
</dbReference>
<dbReference type="Proteomes" id="UP000679352">
    <property type="component" value="Plasmid p1"/>
</dbReference>
<organism evidence="5 6">
    <name type="scientific">Gemmobacter fulvus</name>
    <dbReference type="NCBI Taxonomy" id="2840474"/>
    <lineage>
        <taxon>Bacteria</taxon>
        <taxon>Pseudomonadati</taxon>
        <taxon>Pseudomonadota</taxon>
        <taxon>Alphaproteobacteria</taxon>
        <taxon>Rhodobacterales</taxon>
        <taxon>Paracoccaceae</taxon>
        <taxon>Gemmobacter</taxon>
    </lineage>
</organism>
<keyword evidence="3" id="KW-0067">ATP-binding</keyword>
<evidence type="ECO:0000256" key="1">
    <source>
        <dbReference type="ARBA" id="ARBA00008791"/>
    </source>
</evidence>
<dbReference type="EMBL" id="CP076362">
    <property type="protein sequence ID" value="QWK92358.1"/>
    <property type="molecule type" value="Genomic_DNA"/>
</dbReference>
<evidence type="ECO:0000256" key="2">
    <source>
        <dbReference type="ARBA" id="ARBA00022741"/>
    </source>
</evidence>
<dbReference type="PANTHER" id="PTHR46268:SF27">
    <property type="entry name" value="UNIVERSAL STRESS PROTEIN RV2623"/>
    <property type="match status" value="1"/>
</dbReference>
<dbReference type="SUPFAM" id="SSF52402">
    <property type="entry name" value="Adenine nucleotide alpha hydrolases-like"/>
    <property type="match status" value="1"/>
</dbReference>
<evidence type="ECO:0000256" key="3">
    <source>
        <dbReference type="ARBA" id="ARBA00022840"/>
    </source>
</evidence>
<dbReference type="AlphaFoldDB" id="A0A975PAV9"/>
<dbReference type="GO" id="GO:0005524">
    <property type="term" value="F:ATP binding"/>
    <property type="evidence" value="ECO:0007669"/>
    <property type="project" value="UniProtKB-KW"/>
</dbReference>
<name>A0A975PAV9_9RHOB</name>
<reference evidence="5" key="1">
    <citation type="submission" date="2021-06" db="EMBL/GenBank/DDBJ databases">
        <authorList>
            <person name="Lee C.-S."/>
            <person name="Jin L."/>
        </authorList>
    </citation>
    <scope>NUCLEOTIDE SEQUENCE</scope>
    <source>
        <strain evidence="5">Con5</strain>
        <plasmid evidence="5">p1</plasmid>
    </source>
</reference>
<dbReference type="InterPro" id="IPR006016">
    <property type="entry name" value="UspA"/>
</dbReference>
<dbReference type="RefSeq" id="WP_215505354.1">
    <property type="nucleotide sequence ID" value="NZ_CP076362.1"/>
</dbReference>